<sequence>MPVVPAVPLVIQVASALPLASMVTLGSPSGALPSTAPAFDQPACGRVVPPPVGPPFEPPFEPPPGEVEPKVEPGLFGDDNDAPPFVATSSPPQADSASAAVMTIHAMGFIGILFFYFRRTLVFRSLTRRTAPIGRLISNTIEQA</sequence>
<keyword evidence="2" id="KW-0812">Transmembrane</keyword>
<feature type="transmembrane region" description="Helical" evidence="2">
    <location>
        <begin position="97"/>
        <end position="117"/>
    </location>
</feature>
<proteinExistence type="predicted"/>
<evidence type="ECO:0000313" key="4">
    <source>
        <dbReference type="EMBL" id="KVK78433.1"/>
    </source>
</evidence>
<evidence type="ECO:0000313" key="5">
    <source>
        <dbReference type="Proteomes" id="UP000069001"/>
    </source>
</evidence>
<evidence type="ECO:0000256" key="2">
    <source>
        <dbReference type="SAM" id="Phobius"/>
    </source>
</evidence>
<protein>
    <submittedName>
        <fullName evidence="4">Uncharacterized protein</fullName>
    </submittedName>
</protein>
<accession>A0A103ZEB6</accession>
<keyword evidence="2" id="KW-0472">Membrane</keyword>
<evidence type="ECO:0000256" key="1">
    <source>
        <dbReference type="SAM" id="MobiDB-lite"/>
    </source>
</evidence>
<evidence type="ECO:0000256" key="3">
    <source>
        <dbReference type="SAM" id="SignalP"/>
    </source>
</evidence>
<dbReference type="EMBL" id="LOYH01000077">
    <property type="protein sequence ID" value="KVK78433.1"/>
    <property type="molecule type" value="Genomic_DNA"/>
</dbReference>
<comment type="caution">
    <text evidence="4">The sequence shown here is derived from an EMBL/GenBank/DDBJ whole genome shotgun (WGS) entry which is preliminary data.</text>
</comment>
<feature type="chain" id="PRO_5007120088" evidence="3">
    <location>
        <begin position="17"/>
        <end position="144"/>
    </location>
</feature>
<gene>
    <name evidence="4" type="ORF">WS90_20270</name>
</gene>
<name>A0A103ZEB6_BURCE</name>
<dbReference type="AlphaFoldDB" id="A0A103ZEB6"/>
<organism evidence="4 5">
    <name type="scientific">Burkholderia cepacia</name>
    <name type="common">Pseudomonas cepacia</name>
    <dbReference type="NCBI Taxonomy" id="292"/>
    <lineage>
        <taxon>Bacteria</taxon>
        <taxon>Pseudomonadati</taxon>
        <taxon>Pseudomonadota</taxon>
        <taxon>Betaproteobacteria</taxon>
        <taxon>Burkholderiales</taxon>
        <taxon>Burkholderiaceae</taxon>
        <taxon>Burkholderia</taxon>
        <taxon>Burkholderia cepacia complex</taxon>
    </lineage>
</organism>
<keyword evidence="2" id="KW-1133">Transmembrane helix</keyword>
<keyword evidence="3" id="KW-0732">Signal</keyword>
<dbReference type="Proteomes" id="UP000069001">
    <property type="component" value="Unassembled WGS sequence"/>
</dbReference>
<feature type="region of interest" description="Disordered" evidence="1">
    <location>
        <begin position="47"/>
        <end position="92"/>
    </location>
</feature>
<reference evidence="4 5" key="1">
    <citation type="submission" date="2015-11" db="EMBL/GenBank/DDBJ databases">
        <title>Expanding the genomic diversity of Burkholderia species for the development of highly accurate diagnostics.</title>
        <authorList>
            <person name="Sahl J."/>
            <person name="Keim P."/>
            <person name="Wagner D."/>
        </authorList>
    </citation>
    <scope>NUCLEOTIDE SEQUENCE [LARGE SCALE GENOMIC DNA]</scope>
    <source>
        <strain evidence="4 5">MSMB1302</strain>
    </source>
</reference>
<feature type="signal peptide" evidence="3">
    <location>
        <begin position="1"/>
        <end position="16"/>
    </location>
</feature>
<feature type="compositionally biased region" description="Pro residues" evidence="1">
    <location>
        <begin position="48"/>
        <end position="66"/>
    </location>
</feature>